<keyword evidence="3 8" id="KW-0489">Methyltransferase</keyword>
<dbReference type="CDD" id="cd11572">
    <property type="entry name" value="RlmI_M_like"/>
    <property type="match status" value="1"/>
</dbReference>
<dbReference type="Pfam" id="PF17785">
    <property type="entry name" value="PUA_3"/>
    <property type="match status" value="1"/>
</dbReference>
<organism evidence="8 9">
    <name type="scientific">Cardiosporidium cionae</name>
    <dbReference type="NCBI Taxonomy" id="476202"/>
    <lineage>
        <taxon>Eukaryota</taxon>
        <taxon>Sar</taxon>
        <taxon>Alveolata</taxon>
        <taxon>Apicomplexa</taxon>
        <taxon>Aconoidasida</taxon>
        <taxon>Nephromycida</taxon>
        <taxon>Cardiosporidium</taxon>
    </lineage>
</organism>
<evidence type="ECO:0000256" key="5">
    <source>
        <dbReference type="ARBA" id="ARBA00022691"/>
    </source>
</evidence>
<evidence type="ECO:0000313" key="9">
    <source>
        <dbReference type="Proteomes" id="UP000823046"/>
    </source>
</evidence>
<protein>
    <submittedName>
        <fullName evidence="8">Ribosomal Rna large subunit methyltransferase I</fullName>
    </submittedName>
</protein>
<evidence type="ECO:0000256" key="1">
    <source>
        <dbReference type="ARBA" id="ARBA00004496"/>
    </source>
</evidence>
<dbReference type="PANTHER" id="PTHR42873:SF1">
    <property type="entry name" value="S-ADENOSYLMETHIONINE-DEPENDENT METHYLTRANSFERASE DOMAIN-CONTAINING PROTEIN"/>
    <property type="match status" value="1"/>
</dbReference>
<dbReference type="PANTHER" id="PTHR42873">
    <property type="entry name" value="RIBOSOMAL RNA LARGE SUBUNIT METHYLTRANSFERASE"/>
    <property type="match status" value="1"/>
</dbReference>
<evidence type="ECO:0000313" key="8">
    <source>
        <dbReference type="EMBL" id="KAF8819566.1"/>
    </source>
</evidence>
<evidence type="ECO:0000259" key="7">
    <source>
        <dbReference type="Pfam" id="PF17785"/>
    </source>
</evidence>
<dbReference type="EMBL" id="JADAQX010000691">
    <property type="protein sequence ID" value="KAF8819566.1"/>
    <property type="molecule type" value="Genomic_DNA"/>
</dbReference>
<keyword evidence="9" id="KW-1185">Reference proteome</keyword>
<evidence type="ECO:0000256" key="3">
    <source>
        <dbReference type="ARBA" id="ARBA00022603"/>
    </source>
</evidence>
<keyword evidence="2" id="KW-0963">Cytoplasm</keyword>
<dbReference type="GO" id="GO:0032259">
    <property type="term" value="P:methylation"/>
    <property type="evidence" value="ECO:0007669"/>
    <property type="project" value="UniProtKB-KW"/>
</dbReference>
<feature type="domain" description="S-adenosylmethionine-dependent methyltransferase" evidence="6">
    <location>
        <begin position="230"/>
        <end position="315"/>
    </location>
</feature>
<accession>A0ABQ7J6D5</accession>
<keyword evidence="4" id="KW-0808">Transferase</keyword>
<dbReference type="CDD" id="cd02440">
    <property type="entry name" value="AdoMet_MTases"/>
    <property type="match status" value="1"/>
</dbReference>
<dbReference type="Gene3D" id="3.40.50.150">
    <property type="entry name" value="Vaccinia Virus protein VP39"/>
    <property type="match status" value="1"/>
</dbReference>
<gene>
    <name evidence="8" type="ORF">IE077_000826</name>
</gene>
<dbReference type="Proteomes" id="UP000823046">
    <property type="component" value="Unassembled WGS sequence"/>
</dbReference>
<dbReference type="GO" id="GO:0008168">
    <property type="term" value="F:methyltransferase activity"/>
    <property type="evidence" value="ECO:0007669"/>
    <property type="project" value="UniProtKB-KW"/>
</dbReference>
<comment type="subcellular location">
    <subcellularLocation>
        <location evidence="1">Cytoplasm</location>
    </subcellularLocation>
</comment>
<dbReference type="Pfam" id="PF10672">
    <property type="entry name" value="Methyltrans_SAM"/>
    <property type="match status" value="1"/>
</dbReference>
<keyword evidence="5" id="KW-0949">S-adenosyl-L-methionine</keyword>
<dbReference type="InterPro" id="IPR019614">
    <property type="entry name" value="SAM-dep_methyl-trfase"/>
</dbReference>
<reference evidence="8 9" key="1">
    <citation type="journal article" date="2020" name="bioRxiv">
        <title>Metabolic contributions of an alphaproteobacterial endosymbiont in the apicomplexan Cardiosporidium cionae.</title>
        <authorList>
            <person name="Hunter E.S."/>
            <person name="Paight C.J."/>
            <person name="Lane C.E."/>
        </authorList>
    </citation>
    <scope>NUCLEOTIDE SEQUENCE [LARGE SCALE GENOMIC DNA]</scope>
    <source>
        <strain evidence="8">ESH_2018</strain>
    </source>
</reference>
<evidence type="ECO:0000256" key="2">
    <source>
        <dbReference type="ARBA" id="ARBA00022490"/>
    </source>
</evidence>
<dbReference type="Gene3D" id="2.30.130.10">
    <property type="entry name" value="PUA domain"/>
    <property type="match status" value="1"/>
</dbReference>
<sequence>MWASSLKTYLCLSPIRVGALQKFTKPLFKQDSRALSLFSSRDNPIHRLPLEITAKGEASLERGSPWVFKSDVRPSAELLQHSPCLVNVVNTSRENLGVAMYNHHSELSARIFSKNQEISIDKYFFADRLAAAQSLRMKFFSEPFYRVVNAEADGLPGVIIDRYDDVACLQVNIAGIDALLPALVSAMEIILQTKTIILRKDSLVRRLEKVPRSREVCLVYPSTPLMPCQYLSPTEIRENGITFFVDVFNGQKTGWFYDHRDNRALLASYCKRKRVLDLYSYIGGFGIQAAVYGAAHVVCVDSSLLAITLGKQSAQANLVEEKVTFVHATVDQFVAAYKPASLLTEMGSSESFIMHGQKQVELPSRSHGQSSNASENYSSVTASSMALAGDETTTKVHLLNESKHEYFPSSRKSTVSLPLTALVSAMPHFDVIIVDPPPLARSLANRKGALRIYIQLASQAANLLSPSGLLFMASCSSCLSLEDIVDSTRIGLASAGRSAVILQEGNISCDHPSHAALPETRYLRSVLFFVK</sequence>
<dbReference type="InterPro" id="IPR041532">
    <property type="entry name" value="RlmI-like_PUA"/>
</dbReference>
<name>A0ABQ7J6D5_9APIC</name>
<comment type="caution">
    <text evidence="8">The sequence shown here is derived from an EMBL/GenBank/DDBJ whole genome shotgun (WGS) entry which is preliminary data.</text>
</comment>
<feature type="domain" description="RlmI-like PUA" evidence="7">
    <location>
        <begin position="51"/>
        <end position="114"/>
    </location>
</feature>
<dbReference type="InterPro" id="IPR036974">
    <property type="entry name" value="PUA_sf"/>
</dbReference>
<dbReference type="InterPro" id="IPR029063">
    <property type="entry name" value="SAM-dependent_MTases_sf"/>
</dbReference>
<dbReference type="Gene3D" id="3.30.750.80">
    <property type="entry name" value="RNA methyltransferase domain (HRMD) like"/>
    <property type="match status" value="1"/>
</dbReference>
<evidence type="ECO:0000256" key="4">
    <source>
        <dbReference type="ARBA" id="ARBA00022679"/>
    </source>
</evidence>
<dbReference type="SUPFAM" id="SSF53335">
    <property type="entry name" value="S-adenosyl-L-methionine-dependent methyltransferases"/>
    <property type="match status" value="1"/>
</dbReference>
<evidence type="ECO:0000259" key="6">
    <source>
        <dbReference type="Pfam" id="PF10672"/>
    </source>
</evidence>
<proteinExistence type="predicted"/>